<dbReference type="STRING" id="6186.A0A183JPH6"/>
<dbReference type="InterPro" id="IPR014756">
    <property type="entry name" value="Ig_E-set"/>
</dbReference>
<gene>
    <name evidence="4" type="ORF">SCUD_LOCUS4613</name>
</gene>
<organism evidence="6">
    <name type="scientific">Schistosoma curassoni</name>
    <dbReference type="NCBI Taxonomy" id="6186"/>
    <lineage>
        <taxon>Eukaryota</taxon>
        <taxon>Metazoa</taxon>
        <taxon>Spiralia</taxon>
        <taxon>Lophotrochozoa</taxon>
        <taxon>Platyhelminthes</taxon>
        <taxon>Trematoda</taxon>
        <taxon>Digenea</taxon>
        <taxon>Strigeidida</taxon>
        <taxon>Schistosomatoidea</taxon>
        <taxon>Schistosomatidae</taxon>
        <taxon>Schistosoma</taxon>
    </lineage>
</organism>
<dbReference type="InterPro" id="IPR019316">
    <property type="entry name" value="G8_domain"/>
</dbReference>
<feature type="chain" id="PRO_5043140617" evidence="2">
    <location>
        <begin position="22"/>
        <end position="151"/>
    </location>
</feature>
<feature type="domain" description="G8" evidence="3">
    <location>
        <begin position="80"/>
        <end position="151"/>
    </location>
</feature>
<dbReference type="PROSITE" id="PS51484">
    <property type="entry name" value="G8"/>
    <property type="match status" value="1"/>
</dbReference>
<dbReference type="InterPro" id="IPR013783">
    <property type="entry name" value="Ig-like_fold"/>
</dbReference>
<dbReference type="PANTHER" id="PTHR46769">
    <property type="entry name" value="POLYCYSTIC KIDNEY AND HEPATIC DISEASE 1 (AUTOSOMAL RECESSIVE)-LIKE 1"/>
    <property type="match status" value="1"/>
</dbReference>
<keyword evidence="5" id="KW-1185">Reference proteome</keyword>
<dbReference type="Gene3D" id="2.60.40.10">
    <property type="entry name" value="Immunoglobulins"/>
    <property type="match status" value="1"/>
</dbReference>
<dbReference type="InterPro" id="IPR052387">
    <property type="entry name" value="Fibrocystin"/>
</dbReference>
<dbReference type="AlphaFoldDB" id="A0A183JPH6"/>
<evidence type="ECO:0000313" key="6">
    <source>
        <dbReference type="WBParaSite" id="SCUD_0000461301-mRNA-1"/>
    </source>
</evidence>
<dbReference type="CDD" id="cd00603">
    <property type="entry name" value="IPT_PCSR"/>
    <property type="match status" value="1"/>
</dbReference>
<dbReference type="Pfam" id="PF10162">
    <property type="entry name" value="G8"/>
    <property type="match status" value="1"/>
</dbReference>
<evidence type="ECO:0000256" key="2">
    <source>
        <dbReference type="SAM" id="SignalP"/>
    </source>
</evidence>
<proteinExistence type="predicted"/>
<evidence type="ECO:0000256" key="1">
    <source>
        <dbReference type="ARBA" id="ARBA00022729"/>
    </source>
</evidence>
<dbReference type="WBParaSite" id="SCUD_0000461301-mRNA-1">
    <property type="protein sequence ID" value="SCUD_0000461301-mRNA-1"/>
    <property type="gene ID" value="SCUD_0000461301"/>
</dbReference>
<sequence length="151" mass="16851">YGCFIVVYSFYFLFCFSESTTVNVGGIDCQLISLNNTVIVCQTGEHNGSAKVPVEVTVENNGKASGDFTFYYVDRWSSQFTWNNQPIPVENDFVVINANQNIMLDVDTPVLSMLLINGGTLFFDPTKNIQLNSKYILILNNGKFLVSSFSV</sequence>
<dbReference type="PANTHER" id="PTHR46769:SF2">
    <property type="entry name" value="FIBROCYSTIN-L ISOFORM 2 PRECURSOR-RELATED"/>
    <property type="match status" value="1"/>
</dbReference>
<keyword evidence="1 2" id="KW-0732">Signal</keyword>
<reference evidence="6" key="1">
    <citation type="submission" date="2016-06" db="UniProtKB">
        <authorList>
            <consortium name="WormBaseParasite"/>
        </authorList>
    </citation>
    <scope>IDENTIFICATION</scope>
</reference>
<dbReference type="InterPro" id="IPR002909">
    <property type="entry name" value="IPT_dom"/>
</dbReference>
<dbReference type="EMBL" id="UZAK01006333">
    <property type="protein sequence ID" value="VDO89996.1"/>
    <property type="molecule type" value="Genomic_DNA"/>
</dbReference>
<accession>A0A183JPH6</accession>
<dbReference type="SUPFAM" id="SSF81296">
    <property type="entry name" value="E set domains"/>
    <property type="match status" value="1"/>
</dbReference>
<name>A0A183JPH6_9TREM</name>
<reference evidence="4 5" key="2">
    <citation type="submission" date="2018-11" db="EMBL/GenBank/DDBJ databases">
        <authorList>
            <consortium name="Pathogen Informatics"/>
        </authorList>
    </citation>
    <scope>NUCLEOTIDE SEQUENCE [LARGE SCALE GENOMIC DNA]</scope>
    <source>
        <strain evidence="4">Dakar</strain>
        <strain evidence="5">Dakar, Senegal</strain>
    </source>
</reference>
<evidence type="ECO:0000313" key="5">
    <source>
        <dbReference type="Proteomes" id="UP000279833"/>
    </source>
</evidence>
<dbReference type="Pfam" id="PF01833">
    <property type="entry name" value="TIG"/>
    <property type="match status" value="1"/>
</dbReference>
<dbReference type="Proteomes" id="UP000279833">
    <property type="component" value="Unassembled WGS sequence"/>
</dbReference>
<protein>
    <submittedName>
        <fullName evidence="6">G8 domain-containing protein</fullName>
    </submittedName>
</protein>
<evidence type="ECO:0000259" key="3">
    <source>
        <dbReference type="PROSITE" id="PS51484"/>
    </source>
</evidence>
<feature type="signal peptide" evidence="2">
    <location>
        <begin position="1"/>
        <end position="21"/>
    </location>
</feature>
<evidence type="ECO:0000313" key="4">
    <source>
        <dbReference type="EMBL" id="VDO89996.1"/>
    </source>
</evidence>